<reference evidence="8 9" key="1">
    <citation type="submission" date="2016-01" db="EMBL/GenBank/DDBJ databases">
        <title>Complete Genome Sequence of Paenibacillus yonginensis DCY84, a novel Plant Growth-Promoting Bacteria with Elicitation of Induced Systemic Resistance.</title>
        <authorList>
            <person name="Kim Y.J."/>
            <person name="Yang D.C."/>
            <person name="Sukweenadhi J."/>
        </authorList>
    </citation>
    <scope>NUCLEOTIDE SEQUENCE [LARGE SCALE GENOMIC DNA]</scope>
    <source>
        <strain evidence="8 9">DCY84</strain>
    </source>
</reference>
<dbReference type="Pfam" id="PF03170">
    <property type="entry name" value="BcsB"/>
    <property type="match status" value="1"/>
</dbReference>
<organism evidence="8 9">
    <name type="scientific">Paenibacillus yonginensis</name>
    <dbReference type="NCBI Taxonomy" id="1462996"/>
    <lineage>
        <taxon>Bacteria</taxon>
        <taxon>Bacillati</taxon>
        <taxon>Bacillota</taxon>
        <taxon>Bacilli</taxon>
        <taxon>Bacillales</taxon>
        <taxon>Paenibacillaceae</taxon>
        <taxon>Paenibacillus</taxon>
    </lineage>
</organism>
<keyword evidence="9" id="KW-1185">Reference proteome</keyword>
<evidence type="ECO:0000256" key="5">
    <source>
        <dbReference type="ARBA" id="ARBA00023136"/>
    </source>
</evidence>
<keyword evidence="7" id="KW-0732">Signal</keyword>
<dbReference type="OrthoDB" id="2655838at2"/>
<dbReference type="GO" id="GO:0006011">
    <property type="term" value="P:UDP-alpha-D-glucose metabolic process"/>
    <property type="evidence" value="ECO:0007669"/>
    <property type="project" value="InterPro"/>
</dbReference>
<dbReference type="Proteomes" id="UP000092573">
    <property type="component" value="Chromosome"/>
</dbReference>
<dbReference type="InterPro" id="IPR018513">
    <property type="entry name" value="Cell_synthase_bac"/>
</dbReference>
<sequence length="705" mass="77068">MNKKWPALLLLLMVISLGYPFGSTGSAAAAESELTYVTSFGADVSLSGEKVTKSIYFQIPDYWNVSKATIKLDYRVSQILENQRSSMTLSANGTAFYSFRPAAGEGEQQLSVQIPASLLKKDSNELEITGYLREETRNDVCTAEVSPDQWLNIYGTSSIAVAHANKEMTAEIREFNKRFTAVDNAGGGRSAVAVPEGAGTAELTAASYALSGYAGGSELGRAALPLIPYTADRLQGKFLVLLVSSYEHLPAELKAAIGGSDLSDSAVIQLIHPEHQPTLVVTSANEELLIKAGRMAANLPLMSQLDTDRIVVNADTDVDTPVVDLNRAVSLTESGDQLTGPRHQEQTYYIPLPANRSAAGAGKVSISFRYAQNLDFDRSLMTVLINGKPIGSKKLSRELANGDKAVFPIPANLEVAGNFSLTVAFDLELDGAYCSGFQDQTPWAFIAPDSVLQLNSKDRTDMLFNNYPYPFLRDGRFNRVAVVLPNKPDTATYSTIGNLFSLLGQYAEGNQGEIAFYKDDVDKNQLKNSNLIVIGTYQDNPMIQRYNKDLYFRYNGKGTAITSNEKIQIAESYGKRIGVIQLVPSPWNDANGMMVLTGVSSVYYEMASRLASNEADKYKLYGDGVLTDMDGNVQAYRFKKEAGGSEDSLVQDVLQRKDVVGFMAAVVIVACLVLASLILLLRKHSRRKRSRQHARQQTRSRRGGK</sequence>
<protein>
    <submittedName>
        <fullName evidence="8">Cellulose synthase</fullName>
    </submittedName>
</protein>
<evidence type="ECO:0000256" key="3">
    <source>
        <dbReference type="ARBA" id="ARBA00022692"/>
    </source>
</evidence>
<feature type="chain" id="PRO_5008527651" evidence="7">
    <location>
        <begin position="30"/>
        <end position="705"/>
    </location>
</feature>
<dbReference type="PANTHER" id="PTHR39083">
    <property type="entry name" value="CYCLIC DI-GMP-BINDING PROTEIN"/>
    <property type="match status" value="1"/>
</dbReference>
<evidence type="ECO:0000256" key="4">
    <source>
        <dbReference type="ARBA" id="ARBA00022989"/>
    </source>
</evidence>
<dbReference type="Gene3D" id="2.60.120.260">
    <property type="entry name" value="Galactose-binding domain-like"/>
    <property type="match status" value="2"/>
</dbReference>
<keyword evidence="3 6" id="KW-0812">Transmembrane</keyword>
<dbReference type="PANTHER" id="PTHR39083:SF1">
    <property type="entry name" value="CYCLIC DI-GMP-BINDING PROTEIN"/>
    <property type="match status" value="1"/>
</dbReference>
<feature type="signal peptide" evidence="7">
    <location>
        <begin position="1"/>
        <end position="29"/>
    </location>
</feature>
<name>A0A1B1N5A7_9BACL</name>
<dbReference type="AlphaFoldDB" id="A0A1B1N5A7"/>
<comment type="subcellular location">
    <subcellularLocation>
        <location evidence="1">Cell membrane</location>
        <topology evidence="1">Single-pass membrane protein</topology>
    </subcellularLocation>
</comment>
<dbReference type="EMBL" id="CP014167">
    <property type="protein sequence ID" value="ANS76628.1"/>
    <property type="molecule type" value="Genomic_DNA"/>
</dbReference>
<keyword evidence="5 6" id="KW-0472">Membrane</keyword>
<dbReference type="RefSeq" id="WP_068699469.1">
    <property type="nucleotide sequence ID" value="NZ_CP014167.1"/>
</dbReference>
<accession>A0A1B1N5A7</accession>
<gene>
    <name evidence="8" type="ORF">AWM70_20285</name>
</gene>
<keyword evidence="2" id="KW-1003">Cell membrane</keyword>
<proteinExistence type="predicted"/>
<dbReference type="GO" id="GO:0005886">
    <property type="term" value="C:plasma membrane"/>
    <property type="evidence" value="ECO:0007669"/>
    <property type="project" value="UniProtKB-SubCell"/>
</dbReference>
<dbReference type="STRING" id="1462996.AWM70_20285"/>
<dbReference type="KEGG" id="pyg:AWM70_20285"/>
<evidence type="ECO:0000313" key="9">
    <source>
        <dbReference type="Proteomes" id="UP000092573"/>
    </source>
</evidence>
<feature type="transmembrane region" description="Helical" evidence="6">
    <location>
        <begin position="659"/>
        <end position="681"/>
    </location>
</feature>
<evidence type="ECO:0000256" key="6">
    <source>
        <dbReference type="SAM" id="Phobius"/>
    </source>
</evidence>
<evidence type="ECO:0000256" key="7">
    <source>
        <dbReference type="SAM" id="SignalP"/>
    </source>
</evidence>
<evidence type="ECO:0000313" key="8">
    <source>
        <dbReference type="EMBL" id="ANS76628.1"/>
    </source>
</evidence>
<keyword evidence="4 6" id="KW-1133">Transmembrane helix</keyword>
<evidence type="ECO:0000256" key="1">
    <source>
        <dbReference type="ARBA" id="ARBA00004162"/>
    </source>
</evidence>
<evidence type="ECO:0000256" key="2">
    <source>
        <dbReference type="ARBA" id="ARBA00022475"/>
    </source>
</evidence>